<dbReference type="SUPFAM" id="SSF48613">
    <property type="entry name" value="Heme oxygenase-like"/>
    <property type="match status" value="1"/>
</dbReference>
<dbReference type="KEGG" id="bph:Bphy_5332"/>
<gene>
    <name evidence="1" type="ordered locus">Bphy_5332</name>
</gene>
<dbReference type="RefSeq" id="WP_012404574.1">
    <property type="nucleotide sequence ID" value="NC_010623.1"/>
</dbReference>
<dbReference type="Proteomes" id="UP000001192">
    <property type="component" value="Chromosome 2"/>
</dbReference>
<accession>B2JN17</accession>
<name>B2JN17_PARP8</name>
<dbReference type="InterPro" id="IPR016084">
    <property type="entry name" value="Haem_Oase-like_multi-hlx"/>
</dbReference>
<dbReference type="HOGENOM" id="CLU_2582970_0_0_4"/>
<protein>
    <submittedName>
        <fullName evidence="1">Uncharacterized protein</fullName>
    </submittedName>
</protein>
<organism evidence="1 2">
    <name type="scientific">Paraburkholderia phymatum (strain DSM 17167 / CIP 108236 / LMG 21445 / STM815)</name>
    <name type="common">Burkholderia phymatum</name>
    <dbReference type="NCBI Taxonomy" id="391038"/>
    <lineage>
        <taxon>Bacteria</taxon>
        <taxon>Pseudomonadati</taxon>
        <taxon>Pseudomonadota</taxon>
        <taxon>Betaproteobacteria</taxon>
        <taxon>Burkholderiales</taxon>
        <taxon>Burkholderiaceae</taxon>
        <taxon>Paraburkholderia</taxon>
    </lineage>
</organism>
<proteinExistence type="predicted"/>
<dbReference type="EMBL" id="CP001044">
    <property type="protein sequence ID" value="ACC74410.1"/>
    <property type="molecule type" value="Genomic_DNA"/>
</dbReference>
<reference evidence="2" key="1">
    <citation type="journal article" date="2014" name="Stand. Genomic Sci.">
        <title>Complete genome sequence of Burkholderia phymatum STM815(T), a broad host range and efficient nitrogen-fixing symbiont of Mimosa species.</title>
        <authorList>
            <person name="Moulin L."/>
            <person name="Klonowska A."/>
            <person name="Caroline B."/>
            <person name="Booth K."/>
            <person name="Vriezen J.A."/>
            <person name="Melkonian R."/>
            <person name="James E.K."/>
            <person name="Young J.P."/>
            <person name="Bena G."/>
            <person name="Hauser L."/>
            <person name="Land M."/>
            <person name="Kyrpides N."/>
            <person name="Bruce D."/>
            <person name="Chain P."/>
            <person name="Copeland A."/>
            <person name="Pitluck S."/>
            <person name="Woyke T."/>
            <person name="Lizotte-Waniewski M."/>
            <person name="Bristow J."/>
            <person name="Riley M."/>
        </authorList>
    </citation>
    <scope>NUCLEOTIDE SEQUENCE [LARGE SCALE GENOMIC DNA]</scope>
    <source>
        <strain evidence="2">DSM 17167 / CIP 108236 / LMG 21445 / STM815</strain>
    </source>
</reference>
<sequence length="80" mass="8843">MSPSLSTFDLDILAALRIATGSRHALIDSAMPLAAHAPALHDYRLHPQLIAAWLAPLERWLARVSTTARGRRCRPSRVHP</sequence>
<dbReference type="Gene3D" id="1.20.910.10">
    <property type="entry name" value="Heme oxygenase-like"/>
    <property type="match status" value="1"/>
</dbReference>
<dbReference type="AlphaFoldDB" id="B2JN17"/>
<evidence type="ECO:0000313" key="1">
    <source>
        <dbReference type="EMBL" id="ACC74410.1"/>
    </source>
</evidence>
<keyword evidence="2" id="KW-1185">Reference proteome</keyword>
<evidence type="ECO:0000313" key="2">
    <source>
        <dbReference type="Proteomes" id="UP000001192"/>
    </source>
</evidence>